<reference evidence="3" key="1">
    <citation type="journal article" date="2016" name="Nature">
        <title>The genome of the seagrass Zostera marina reveals angiosperm adaptation to the sea.</title>
        <authorList>
            <person name="Olsen J.L."/>
            <person name="Rouze P."/>
            <person name="Verhelst B."/>
            <person name="Lin Y.-C."/>
            <person name="Bayer T."/>
            <person name="Collen J."/>
            <person name="Dattolo E."/>
            <person name="De Paoli E."/>
            <person name="Dittami S."/>
            <person name="Maumus F."/>
            <person name="Michel G."/>
            <person name="Kersting A."/>
            <person name="Lauritano C."/>
            <person name="Lohaus R."/>
            <person name="Toepel M."/>
            <person name="Tonon T."/>
            <person name="Vanneste K."/>
            <person name="Amirebrahimi M."/>
            <person name="Brakel J."/>
            <person name="Bostroem C."/>
            <person name="Chovatia M."/>
            <person name="Grimwood J."/>
            <person name="Jenkins J.W."/>
            <person name="Jueterbock A."/>
            <person name="Mraz A."/>
            <person name="Stam W.T."/>
            <person name="Tice H."/>
            <person name="Bornberg-Bauer E."/>
            <person name="Green P.J."/>
            <person name="Pearson G.A."/>
            <person name="Procaccini G."/>
            <person name="Duarte C.M."/>
            <person name="Schmutz J."/>
            <person name="Reusch T.B.H."/>
            <person name="Van de Peer Y."/>
        </authorList>
    </citation>
    <scope>NUCLEOTIDE SEQUENCE [LARGE SCALE GENOMIC DNA]</scope>
    <source>
        <strain evidence="3">cv. Finnish</strain>
    </source>
</reference>
<evidence type="ECO:0000256" key="1">
    <source>
        <dbReference type="SAM" id="MobiDB-lite"/>
    </source>
</evidence>
<dbReference type="Proteomes" id="UP000036987">
    <property type="component" value="Unassembled WGS sequence"/>
</dbReference>
<protein>
    <submittedName>
        <fullName evidence="2">Uncharacterized protein</fullName>
    </submittedName>
</protein>
<evidence type="ECO:0000313" key="2">
    <source>
        <dbReference type="EMBL" id="KMZ68736.1"/>
    </source>
</evidence>
<accession>A0A0K9PIH6</accession>
<dbReference type="GO" id="GO:0048367">
    <property type="term" value="P:shoot system development"/>
    <property type="evidence" value="ECO:0007669"/>
    <property type="project" value="InterPro"/>
</dbReference>
<dbReference type="GO" id="GO:0048364">
    <property type="term" value="P:root development"/>
    <property type="evidence" value="ECO:0007669"/>
    <property type="project" value="InterPro"/>
</dbReference>
<organism evidence="2 3">
    <name type="scientific">Zostera marina</name>
    <name type="common">Eelgrass</name>
    <dbReference type="NCBI Taxonomy" id="29655"/>
    <lineage>
        <taxon>Eukaryota</taxon>
        <taxon>Viridiplantae</taxon>
        <taxon>Streptophyta</taxon>
        <taxon>Embryophyta</taxon>
        <taxon>Tracheophyta</taxon>
        <taxon>Spermatophyta</taxon>
        <taxon>Magnoliopsida</taxon>
        <taxon>Liliopsida</taxon>
        <taxon>Zosteraceae</taxon>
        <taxon>Zostera</taxon>
    </lineage>
</organism>
<comment type="caution">
    <text evidence="2">The sequence shown here is derived from an EMBL/GenBank/DDBJ whole genome shotgun (WGS) entry which is preliminary data.</text>
</comment>
<feature type="compositionally biased region" description="Basic and acidic residues" evidence="1">
    <location>
        <begin position="55"/>
        <end position="66"/>
    </location>
</feature>
<sequence length="66" mass="7510">MGASRNLSNDFLHFADTYGCFREVLVSLQQLQSAARSAVRRKDEAKLGSHARSQRKLEKEMQKLIS</sequence>
<feature type="region of interest" description="Disordered" evidence="1">
    <location>
        <begin position="42"/>
        <end position="66"/>
    </location>
</feature>
<gene>
    <name evidence="2" type="ORF">ZOSMA_22G00210</name>
</gene>
<dbReference type="AlphaFoldDB" id="A0A0K9PIH6"/>
<keyword evidence="3" id="KW-1185">Reference proteome</keyword>
<dbReference type="InterPro" id="IPR004320">
    <property type="entry name" value="BPS1_pln"/>
</dbReference>
<dbReference type="Pfam" id="PF03087">
    <property type="entry name" value="BPS1"/>
    <property type="match status" value="1"/>
</dbReference>
<dbReference type="OrthoDB" id="695739at2759"/>
<dbReference type="EMBL" id="LFYR01000811">
    <property type="protein sequence ID" value="KMZ68736.1"/>
    <property type="molecule type" value="Genomic_DNA"/>
</dbReference>
<proteinExistence type="predicted"/>
<name>A0A0K9PIH6_ZOSMR</name>
<evidence type="ECO:0000313" key="3">
    <source>
        <dbReference type="Proteomes" id="UP000036987"/>
    </source>
</evidence>